<sequence length="298" mass="33451">MEALTATAAGSSGVSEHYYDSDSFVIAVDNCSSRCITNSMMDFVGTPERINVRVKGIGGDGAATYRGTVRWIIQDDSGATHTWLIPDTYYHKKSPYRLLSPQHWAQTRQDNDKRGTMCATYYDAVKLFWDDCKFVRTVPLDGSSNIALIRSQPAYLRFNSFCMKIADTGDASHLDERELLSLPAVQLVSDDEMTDDESVADDMENRLHPDLPDVLFDVQQHTDEFRNNNSEAPSKPTYSVVPEDEDVQYQSPQARFLALHYKHAHLSPEKMKALARRGQLPSAILKCDMPKCSASLEP</sequence>
<dbReference type="OrthoDB" id="55721at2759"/>
<dbReference type="Proteomes" id="UP001153069">
    <property type="component" value="Unassembled WGS sequence"/>
</dbReference>
<dbReference type="AlphaFoldDB" id="A0A9N8EPQ4"/>
<reference evidence="1" key="1">
    <citation type="submission" date="2020-06" db="EMBL/GenBank/DDBJ databases">
        <authorList>
            <consortium name="Plant Systems Biology data submission"/>
        </authorList>
    </citation>
    <scope>NUCLEOTIDE SEQUENCE</scope>
    <source>
        <strain evidence="1">D6</strain>
    </source>
</reference>
<proteinExistence type="predicted"/>
<protein>
    <submittedName>
        <fullName evidence="1">Uncharacterized protein</fullName>
    </submittedName>
</protein>
<gene>
    <name evidence="1" type="ORF">SEMRO_1466_G275010.1</name>
</gene>
<accession>A0A9N8EPQ4</accession>
<organism evidence="1 2">
    <name type="scientific">Seminavis robusta</name>
    <dbReference type="NCBI Taxonomy" id="568900"/>
    <lineage>
        <taxon>Eukaryota</taxon>
        <taxon>Sar</taxon>
        <taxon>Stramenopiles</taxon>
        <taxon>Ochrophyta</taxon>
        <taxon>Bacillariophyta</taxon>
        <taxon>Bacillariophyceae</taxon>
        <taxon>Bacillariophycidae</taxon>
        <taxon>Naviculales</taxon>
        <taxon>Naviculaceae</taxon>
        <taxon>Seminavis</taxon>
    </lineage>
</organism>
<name>A0A9N8EPQ4_9STRA</name>
<keyword evidence="2" id="KW-1185">Reference proteome</keyword>
<comment type="caution">
    <text evidence="1">The sequence shown here is derived from an EMBL/GenBank/DDBJ whole genome shotgun (WGS) entry which is preliminary data.</text>
</comment>
<evidence type="ECO:0000313" key="1">
    <source>
        <dbReference type="EMBL" id="CAB9523869.1"/>
    </source>
</evidence>
<dbReference type="EMBL" id="CAICTM010001464">
    <property type="protein sequence ID" value="CAB9523869.1"/>
    <property type="molecule type" value="Genomic_DNA"/>
</dbReference>
<evidence type="ECO:0000313" key="2">
    <source>
        <dbReference type="Proteomes" id="UP001153069"/>
    </source>
</evidence>